<keyword evidence="2" id="KW-1185">Reference proteome</keyword>
<proteinExistence type="predicted"/>
<comment type="caution">
    <text evidence="1">The sequence shown here is derived from an EMBL/GenBank/DDBJ whole genome shotgun (WGS) entry which is preliminary data.</text>
</comment>
<dbReference type="AlphaFoldDB" id="A0ABD3HRW3"/>
<dbReference type="EMBL" id="JBJQOH010000003">
    <property type="protein sequence ID" value="KAL3693074.1"/>
    <property type="molecule type" value="Genomic_DNA"/>
</dbReference>
<dbReference type="Proteomes" id="UP001633002">
    <property type="component" value="Unassembled WGS sequence"/>
</dbReference>
<gene>
    <name evidence="1" type="ORF">R1sor_006725</name>
</gene>
<evidence type="ECO:0000313" key="1">
    <source>
        <dbReference type="EMBL" id="KAL3693074.1"/>
    </source>
</evidence>
<name>A0ABD3HRW3_9MARC</name>
<evidence type="ECO:0000313" key="2">
    <source>
        <dbReference type="Proteomes" id="UP001633002"/>
    </source>
</evidence>
<reference evidence="1 2" key="1">
    <citation type="submission" date="2024-09" db="EMBL/GenBank/DDBJ databases">
        <title>Chromosome-scale assembly of Riccia sorocarpa.</title>
        <authorList>
            <person name="Paukszto L."/>
        </authorList>
    </citation>
    <scope>NUCLEOTIDE SEQUENCE [LARGE SCALE GENOMIC DNA]</scope>
    <source>
        <strain evidence="1">LP-2024</strain>
        <tissue evidence="1">Aerial parts of the thallus</tissue>
    </source>
</reference>
<protein>
    <recommendedName>
        <fullName evidence="3">RNase H type-1 domain-containing protein</fullName>
    </recommendedName>
</protein>
<sequence length="145" mass="16070">MVTLTRKEAGGSWHIETAAVAKGIELLRANGVNIAEVIYDDNSVVDNLLAEEGTESQKDLWHKSKNLMGKFRSTLQDVRKSVKDCQQSTGIPQPEPSAQRSRPYAYPGLASNDVAYKLKSWLYTCSRAAAIRALLCKHFLFSLGK</sequence>
<organism evidence="1 2">
    <name type="scientific">Riccia sorocarpa</name>
    <dbReference type="NCBI Taxonomy" id="122646"/>
    <lineage>
        <taxon>Eukaryota</taxon>
        <taxon>Viridiplantae</taxon>
        <taxon>Streptophyta</taxon>
        <taxon>Embryophyta</taxon>
        <taxon>Marchantiophyta</taxon>
        <taxon>Marchantiopsida</taxon>
        <taxon>Marchantiidae</taxon>
        <taxon>Marchantiales</taxon>
        <taxon>Ricciaceae</taxon>
        <taxon>Riccia</taxon>
    </lineage>
</organism>
<evidence type="ECO:0008006" key="3">
    <source>
        <dbReference type="Google" id="ProtNLM"/>
    </source>
</evidence>
<accession>A0ABD3HRW3</accession>